<dbReference type="RefSeq" id="XP_001269807.1">
    <property type="nucleotide sequence ID" value="XM_001269806.1"/>
</dbReference>
<dbReference type="KEGG" id="act:ACLA_031140"/>
<proteinExistence type="predicted"/>
<organism evidence="1 2">
    <name type="scientific">Aspergillus clavatus (strain ATCC 1007 / CBS 513.65 / DSM 816 / NCTC 3887 / NRRL 1 / QM 1276 / 107)</name>
    <dbReference type="NCBI Taxonomy" id="344612"/>
    <lineage>
        <taxon>Eukaryota</taxon>
        <taxon>Fungi</taxon>
        <taxon>Dikarya</taxon>
        <taxon>Ascomycota</taxon>
        <taxon>Pezizomycotina</taxon>
        <taxon>Eurotiomycetes</taxon>
        <taxon>Eurotiomycetidae</taxon>
        <taxon>Eurotiales</taxon>
        <taxon>Aspergillaceae</taxon>
        <taxon>Aspergillus</taxon>
        <taxon>Aspergillus subgen. Fumigati</taxon>
    </lineage>
</organism>
<accession>A1CRW0</accession>
<evidence type="ECO:0000313" key="1">
    <source>
        <dbReference type="EMBL" id="EAW08381.1"/>
    </source>
</evidence>
<name>A1CRW0_ASPCL</name>
<gene>
    <name evidence="1" type="ORF">ACLA_031140</name>
</gene>
<protein>
    <submittedName>
        <fullName evidence="1">Uncharacterized protein</fullName>
    </submittedName>
</protein>
<dbReference type="GeneID" id="4700643"/>
<dbReference type="HOGENOM" id="CLU_811272_0_0_1"/>
<dbReference type="AlphaFoldDB" id="A1CRW0"/>
<evidence type="ECO:0000313" key="2">
    <source>
        <dbReference type="Proteomes" id="UP000006701"/>
    </source>
</evidence>
<dbReference type="OrthoDB" id="5425806at2759"/>
<dbReference type="OMA" id="GMAPVWL"/>
<dbReference type="VEuPathDB" id="FungiDB:ACLA_031140"/>
<keyword evidence="2" id="KW-1185">Reference proteome</keyword>
<reference evidence="1 2" key="1">
    <citation type="journal article" date="2008" name="PLoS Genet.">
        <title>Genomic islands in the pathogenic filamentous fungus Aspergillus fumigatus.</title>
        <authorList>
            <person name="Fedorova N.D."/>
            <person name="Khaldi N."/>
            <person name="Joardar V.S."/>
            <person name="Maiti R."/>
            <person name="Amedeo P."/>
            <person name="Anderson M.J."/>
            <person name="Crabtree J."/>
            <person name="Silva J.C."/>
            <person name="Badger J.H."/>
            <person name="Albarraq A."/>
            <person name="Angiuoli S."/>
            <person name="Bussey H."/>
            <person name="Bowyer P."/>
            <person name="Cotty P.J."/>
            <person name="Dyer P.S."/>
            <person name="Egan A."/>
            <person name="Galens K."/>
            <person name="Fraser-Liggett C.M."/>
            <person name="Haas B.J."/>
            <person name="Inman J.M."/>
            <person name="Kent R."/>
            <person name="Lemieux S."/>
            <person name="Malavazi I."/>
            <person name="Orvis J."/>
            <person name="Roemer T."/>
            <person name="Ronning C.M."/>
            <person name="Sundaram J.P."/>
            <person name="Sutton G."/>
            <person name="Turner G."/>
            <person name="Venter J.C."/>
            <person name="White O.R."/>
            <person name="Whitty B.R."/>
            <person name="Youngman P."/>
            <person name="Wolfe K.H."/>
            <person name="Goldman G.H."/>
            <person name="Wortman J.R."/>
            <person name="Jiang B."/>
            <person name="Denning D.W."/>
            <person name="Nierman W.C."/>
        </authorList>
    </citation>
    <scope>NUCLEOTIDE SEQUENCE [LARGE SCALE GENOMIC DNA]</scope>
    <source>
        <strain evidence="2">ATCC 1007 / CBS 513.65 / DSM 816 / NCTC 3887 / NRRL 1</strain>
    </source>
</reference>
<dbReference type="Proteomes" id="UP000006701">
    <property type="component" value="Unassembled WGS sequence"/>
</dbReference>
<dbReference type="EMBL" id="DS027059">
    <property type="protein sequence ID" value="EAW08381.1"/>
    <property type="molecule type" value="Genomic_DNA"/>
</dbReference>
<sequence>MTLNTRSQETASTDLSDDNFLGKALDEGALRINQRYRDFTLFLDLKGKHHKEFLSRLFDHAEHFGYNWEMLQHSELERKSCAESFLDQYGMLYWGTELNRERYLMGDSIEKPQILCVYPEKKDDLRKRRAPDGPDASPSWLASAGGSEIRPFSSIAHTGGSVAGNETQGNHQEMDRRVATMGGLTRIQHSNGGLSAYAHSSSDILNVVKSLEHRFRQETKFLVLASTQSSMAPVWVPFQAYQSASSFLTHMADECEFHEWDPSAQLHNEISKWDGIPSAPQTVVAASVKFGWSGLHIRVRQDRDEDWELVMQELLDAWKLKMENGSEGVAQRFHIHVMLHVF</sequence>